<name>A0A843X0G6_COLES</name>
<feature type="signal peptide" evidence="2">
    <location>
        <begin position="1"/>
        <end position="28"/>
    </location>
</feature>
<keyword evidence="1" id="KW-0472">Membrane</keyword>
<keyword evidence="1" id="KW-1133">Transmembrane helix</keyword>
<proteinExistence type="predicted"/>
<reference evidence="3" key="1">
    <citation type="submission" date="2017-07" db="EMBL/GenBank/DDBJ databases">
        <title>Taro Niue Genome Assembly and Annotation.</title>
        <authorList>
            <person name="Atibalentja N."/>
            <person name="Keating K."/>
            <person name="Fields C.J."/>
        </authorList>
    </citation>
    <scope>NUCLEOTIDE SEQUENCE</scope>
    <source>
        <strain evidence="3">Niue_2</strain>
        <tissue evidence="3">Leaf</tissue>
    </source>
</reference>
<gene>
    <name evidence="3" type="ORF">Taro_042911</name>
</gene>
<feature type="chain" id="PRO_5032566553" evidence="2">
    <location>
        <begin position="29"/>
        <end position="199"/>
    </location>
</feature>
<comment type="caution">
    <text evidence="3">The sequence shown here is derived from an EMBL/GenBank/DDBJ whole genome shotgun (WGS) entry which is preliminary data.</text>
</comment>
<evidence type="ECO:0000313" key="4">
    <source>
        <dbReference type="Proteomes" id="UP000652761"/>
    </source>
</evidence>
<keyword evidence="1" id="KW-0812">Transmembrane</keyword>
<feature type="transmembrane region" description="Helical" evidence="1">
    <location>
        <begin position="113"/>
        <end position="136"/>
    </location>
</feature>
<dbReference type="Proteomes" id="UP000652761">
    <property type="component" value="Unassembled WGS sequence"/>
</dbReference>
<evidence type="ECO:0000256" key="2">
    <source>
        <dbReference type="SAM" id="SignalP"/>
    </source>
</evidence>
<dbReference type="AlphaFoldDB" id="A0A843X0G6"/>
<dbReference type="EMBL" id="NMUH01004552">
    <property type="protein sequence ID" value="MQM10024.1"/>
    <property type="molecule type" value="Genomic_DNA"/>
</dbReference>
<sequence length="199" mass="21546">MCRVTSLVKRCDTCLWLLSAWCWLVVSSSEVLPELRCIAWLPCVLVRFPRNVCCCPGEGFSQDCFTLISVVAVLPQSLRCAVGLASAFWQVFLERCLGVLVEVLQGPACVASAVLLTAVFSLMVCVVWSLGCAFWLRFLPGLSFVASGGGSSQECSVFVSGHRCVAPAVQSVSFGWAAFWRGVVRLAMRLDATLASLSH</sequence>
<protein>
    <submittedName>
        <fullName evidence="3">Uncharacterized protein</fullName>
    </submittedName>
</protein>
<accession>A0A843X0G6</accession>
<evidence type="ECO:0000313" key="3">
    <source>
        <dbReference type="EMBL" id="MQM10024.1"/>
    </source>
</evidence>
<organism evidence="3 4">
    <name type="scientific">Colocasia esculenta</name>
    <name type="common">Wild taro</name>
    <name type="synonym">Arum esculentum</name>
    <dbReference type="NCBI Taxonomy" id="4460"/>
    <lineage>
        <taxon>Eukaryota</taxon>
        <taxon>Viridiplantae</taxon>
        <taxon>Streptophyta</taxon>
        <taxon>Embryophyta</taxon>
        <taxon>Tracheophyta</taxon>
        <taxon>Spermatophyta</taxon>
        <taxon>Magnoliopsida</taxon>
        <taxon>Liliopsida</taxon>
        <taxon>Araceae</taxon>
        <taxon>Aroideae</taxon>
        <taxon>Colocasieae</taxon>
        <taxon>Colocasia</taxon>
    </lineage>
</organism>
<keyword evidence="4" id="KW-1185">Reference proteome</keyword>
<keyword evidence="2" id="KW-0732">Signal</keyword>
<evidence type="ECO:0000256" key="1">
    <source>
        <dbReference type="SAM" id="Phobius"/>
    </source>
</evidence>